<gene>
    <name evidence="2" type="ORF">LGLO00237_LOCUS7748</name>
</gene>
<proteinExistence type="predicted"/>
<dbReference type="EMBL" id="HBIV01010298">
    <property type="protein sequence ID" value="CAE0655798.1"/>
    <property type="molecule type" value="Transcribed_RNA"/>
</dbReference>
<feature type="domain" description="Ribosomal protein eL8/eL30/eS12/Gadd45" evidence="1">
    <location>
        <begin position="27"/>
        <end position="100"/>
    </location>
</feature>
<dbReference type="InterPro" id="IPR004038">
    <property type="entry name" value="Ribosomal_eL8/eL30/eS12/Gad45"/>
</dbReference>
<dbReference type="InterPro" id="IPR029064">
    <property type="entry name" value="Ribosomal_eL30-like_sf"/>
</dbReference>
<sequence length="102" mass="11508">MVSKSASLKMSSALKKKIIMSINENIHKKKTIIGKKNVLKKLCDKKIDTIIACNNIPVYLKIQLRLYSKLYGVKLIEFDGDNIELAIACNLGFRVTVISILR</sequence>
<accession>A0A6U3C266</accession>
<evidence type="ECO:0000313" key="2">
    <source>
        <dbReference type="EMBL" id="CAE0655798.1"/>
    </source>
</evidence>
<dbReference type="Gene3D" id="3.30.1330.30">
    <property type="match status" value="1"/>
</dbReference>
<protein>
    <recommendedName>
        <fullName evidence="1">Ribosomal protein eL8/eL30/eS12/Gadd45 domain-containing protein</fullName>
    </recommendedName>
</protein>
<name>A0A6U3C266_9EUKA</name>
<dbReference type="Pfam" id="PF01248">
    <property type="entry name" value="Ribosomal_L7Ae"/>
    <property type="match status" value="1"/>
</dbReference>
<reference evidence="2" key="1">
    <citation type="submission" date="2021-01" db="EMBL/GenBank/DDBJ databases">
        <authorList>
            <person name="Corre E."/>
            <person name="Pelletier E."/>
            <person name="Niang G."/>
            <person name="Scheremetjew M."/>
            <person name="Finn R."/>
            <person name="Kale V."/>
            <person name="Holt S."/>
            <person name="Cochrane G."/>
            <person name="Meng A."/>
            <person name="Brown T."/>
            <person name="Cohen L."/>
        </authorList>
    </citation>
    <scope>NUCLEOTIDE SEQUENCE</scope>
    <source>
        <strain evidence="2">CCCM811</strain>
    </source>
</reference>
<dbReference type="SUPFAM" id="SSF55315">
    <property type="entry name" value="L30e-like"/>
    <property type="match status" value="1"/>
</dbReference>
<dbReference type="AlphaFoldDB" id="A0A6U3C266"/>
<organism evidence="2">
    <name type="scientific">Lotharella globosa</name>
    <dbReference type="NCBI Taxonomy" id="91324"/>
    <lineage>
        <taxon>Eukaryota</taxon>
        <taxon>Sar</taxon>
        <taxon>Rhizaria</taxon>
        <taxon>Cercozoa</taxon>
        <taxon>Chlorarachniophyceae</taxon>
        <taxon>Lotharella</taxon>
    </lineage>
</organism>
<evidence type="ECO:0000259" key="1">
    <source>
        <dbReference type="Pfam" id="PF01248"/>
    </source>
</evidence>